<feature type="non-terminal residue" evidence="2">
    <location>
        <position position="72"/>
    </location>
</feature>
<dbReference type="InterPro" id="IPR056708">
    <property type="entry name" value="DUF7806"/>
</dbReference>
<dbReference type="Proteomes" id="UP000287651">
    <property type="component" value="Unassembled WGS sequence"/>
</dbReference>
<proteinExistence type="predicted"/>
<organism evidence="2 3">
    <name type="scientific">Ensete ventricosum</name>
    <name type="common">Abyssinian banana</name>
    <name type="synonym">Musa ensete</name>
    <dbReference type="NCBI Taxonomy" id="4639"/>
    <lineage>
        <taxon>Eukaryota</taxon>
        <taxon>Viridiplantae</taxon>
        <taxon>Streptophyta</taxon>
        <taxon>Embryophyta</taxon>
        <taxon>Tracheophyta</taxon>
        <taxon>Spermatophyta</taxon>
        <taxon>Magnoliopsida</taxon>
        <taxon>Liliopsida</taxon>
        <taxon>Zingiberales</taxon>
        <taxon>Musaceae</taxon>
        <taxon>Ensete</taxon>
    </lineage>
</organism>
<name>A0A426YUQ4_ENSVE</name>
<dbReference type="PANTHER" id="PTHR35489:SF2">
    <property type="entry name" value="TITAN9"/>
    <property type="match status" value="1"/>
</dbReference>
<dbReference type="PANTHER" id="PTHR35489">
    <property type="entry name" value="TITAN9"/>
    <property type="match status" value="1"/>
</dbReference>
<protein>
    <recommendedName>
        <fullName evidence="1">DUF7806 domain-containing protein</fullName>
    </recommendedName>
</protein>
<gene>
    <name evidence="2" type="ORF">B296_00010600</name>
</gene>
<reference evidence="2 3" key="1">
    <citation type="journal article" date="2014" name="Agronomy (Basel)">
        <title>A Draft Genome Sequence for Ensete ventricosum, the Drought-Tolerant Tree Against Hunger.</title>
        <authorList>
            <person name="Harrison J."/>
            <person name="Moore K.A."/>
            <person name="Paszkiewicz K."/>
            <person name="Jones T."/>
            <person name="Grant M."/>
            <person name="Ambacheew D."/>
            <person name="Muzemil S."/>
            <person name="Studholme D.J."/>
        </authorList>
    </citation>
    <scope>NUCLEOTIDE SEQUENCE [LARGE SCALE GENOMIC DNA]</scope>
</reference>
<evidence type="ECO:0000313" key="2">
    <source>
        <dbReference type="EMBL" id="RRT55462.1"/>
    </source>
</evidence>
<sequence>MLSARLLQKTLGRFNFSLTWIQHEGGEGELMYRVSSLGTLERVAVEWMKEDMMFTTAMCRVFFERVSRVVGR</sequence>
<dbReference type="EMBL" id="AMZH03010079">
    <property type="protein sequence ID" value="RRT55462.1"/>
    <property type="molecule type" value="Genomic_DNA"/>
</dbReference>
<evidence type="ECO:0000313" key="3">
    <source>
        <dbReference type="Proteomes" id="UP000287651"/>
    </source>
</evidence>
<evidence type="ECO:0000259" key="1">
    <source>
        <dbReference type="Pfam" id="PF25091"/>
    </source>
</evidence>
<dbReference type="GO" id="GO:0003006">
    <property type="term" value="P:developmental process involved in reproduction"/>
    <property type="evidence" value="ECO:0007669"/>
    <property type="project" value="TreeGrafter"/>
</dbReference>
<accession>A0A426YUQ4</accession>
<dbReference type="AlphaFoldDB" id="A0A426YUQ4"/>
<dbReference type="Pfam" id="PF25091">
    <property type="entry name" value="DUF7806"/>
    <property type="match status" value="1"/>
</dbReference>
<comment type="caution">
    <text evidence="2">The sequence shown here is derived from an EMBL/GenBank/DDBJ whole genome shotgun (WGS) entry which is preliminary data.</text>
</comment>
<feature type="domain" description="DUF7806" evidence="1">
    <location>
        <begin position="14"/>
        <end position="70"/>
    </location>
</feature>